<dbReference type="Gene3D" id="1.10.10.10">
    <property type="entry name" value="Winged helix-like DNA-binding domain superfamily/Winged helix DNA-binding domain"/>
    <property type="match status" value="1"/>
</dbReference>
<evidence type="ECO:0000256" key="2">
    <source>
        <dbReference type="ARBA" id="ARBA00023125"/>
    </source>
</evidence>
<dbReference type="Proteomes" id="UP000515297">
    <property type="component" value="Chromosome"/>
</dbReference>
<dbReference type="InterPro" id="IPR036388">
    <property type="entry name" value="WH-like_DNA-bd_sf"/>
</dbReference>
<dbReference type="InterPro" id="IPR011006">
    <property type="entry name" value="CheY-like_superfamily"/>
</dbReference>
<evidence type="ECO:0000313" key="6">
    <source>
        <dbReference type="Proteomes" id="UP000515297"/>
    </source>
</evidence>
<dbReference type="SUPFAM" id="SSF52172">
    <property type="entry name" value="CheY-like"/>
    <property type="match status" value="1"/>
</dbReference>
<reference evidence="5 6" key="1">
    <citation type="submission" date="2020-08" db="EMBL/GenBank/DDBJ databases">
        <authorList>
            <person name="Liu G."/>
            <person name="Sun C."/>
        </authorList>
    </citation>
    <scope>NUCLEOTIDE SEQUENCE [LARGE SCALE GENOMIC DNA]</scope>
    <source>
        <strain evidence="5 6">OT19</strain>
    </source>
</reference>
<evidence type="ECO:0000259" key="4">
    <source>
        <dbReference type="PROSITE" id="PS50043"/>
    </source>
</evidence>
<sequence length="200" mass="21812">MKKVKAHVLDSSAARRGQMARALTDLGAHAEIYENIDELVARPLTSGFLIANHDTIDASVGETDIGKLIGLIGLPVSIYAHEPFLPRVVRAMLEGAFDYTSWPISEDKLADLMCNAEQFQRTKVKEMKDRLEAIDLIASLSSREREVLGLAIGGHSNKSSARVLDLSPRTVEIHRANAFKKINARSVAEAIRIGIQAGLG</sequence>
<keyword evidence="1" id="KW-0805">Transcription regulation</keyword>
<dbReference type="PANTHER" id="PTHR44688:SF16">
    <property type="entry name" value="DNA-BINDING TRANSCRIPTIONAL ACTIVATOR DEVR_DOSR"/>
    <property type="match status" value="1"/>
</dbReference>
<dbReference type="RefSeq" id="WP_185884134.1">
    <property type="nucleotide sequence ID" value="NZ_CP060052.1"/>
</dbReference>
<dbReference type="InterPro" id="IPR000792">
    <property type="entry name" value="Tscrpt_reg_LuxR_C"/>
</dbReference>
<feature type="domain" description="HTH luxR-type" evidence="4">
    <location>
        <begin position="133"/>
        <end position="198"/>
    </location>
</feature>
<dbReference type="Pfam" id="PF00196">
    <property type="entry name" value="GerE"/>
    <property type="match status" value="1"/>
</dbReference>
<evidence type="ECO:0000256" key="1">
    <source>
        <dbReference type="ARBA" id="ARBA00023015"/>
    </source>
</evidence>
<keyword evidence="3" id="KW-0804">Transcription</keyword>
<dbReference type="GO" id="GO:0003677">
    <property type="term" value="F:DNA binding"/>
    <property type="evidence" value="ECO:0007669"/>
    <property type="project" value="UniProtKB-KW"/>
</dbReference>
<proteinExistence type="predicted"/>
<dbReference type="InterPro" id="IPR016032">
    <property type="entry name" value="Sig_transdc_resp-reg_C-effctor"/>
</dbReference>
<organism evidence="5 6">
    <name type="scientific">Croceicoccus marinus</name>
    <dbReference type="NCBI Taxonomy" id="450378"/>
    <lineage>
        <taxon>Bacteria</taxon>
        <taxon>Pseudomonadati</taxon>
        <taxon>Pseudomonadota</taxon>
        <taxon>Alphaproteobacteria</taxon>
        <taxon>Sphingomonadales</taxon>
        <taxon>Erythrobacteraceae</taxon>
        <taxon>Croceicoccus</taxon>
    </lineage>
</organism>
<dbReference type="GO" id="GO:0006355">
    <property type="term" value="P:regulation of DNA-templated transcription"/>
    <property type="evidence" value="ECO:0007669"/>
    <property type="project" value="InterPro"/>
</dbReference>
<dbReference type="SUPFAM" id="SSF46894">
    <property type="entry name" value="C-terminal effector domain of the bipartite response regulators"/>
    <property type="match status" value="1"/>
</dbReference>
<name>A0A7G6VT27_9SPHN</name>
<dbReference type="PANTHER" id="PTHR44688">
    <property type="entry name" value="DNA-BINDING TRANSCRIPTIONAL ACTIVATOR DEVR_DOSR"/>
    <property type="match status" value="1"/>
</dbReference>
<gene>
    <name evidence="5" type="ORF">H4O24_13365</name>
</gene>
<dbReference type="AlphaFoldDB" id="A0A7G6VT27"/>
<keyword evidence="2" id="KW-0238">DNA-binding</keyword>
<evidence type="ECO:0000313" key="5">
    <source>
        <dbReference type="EMBL" id="QNE04892.1"/>
    </source>
</evidence>
<accession>A0A7G6VT27</accession>
<dbReference type="CDD" id="cd06170">
    <property type="entry name" value="LuxR_C_like"/>
    <property type="match status" value="1"/>
</dbReference>
<dbReference type="SMART" id="SM00421">
    <property type="entry name" value="HTH_LUXR"/>
    <property type="match status" value="1"/>
</dbReference>
<dbReference type="PROSITE" id="PS50043">
    <property type="entry name" value="HTH_LUXR_2"/>
    <property type="match status" value="1"/>
</dbReference>
<evidence type="ECO:0000256" key="3">
    <source>
        <dbReference type="ARBA" id="ARBA00023163"/>
    </source>
</evidence>
<protein>
    <submittedName>
        <fullName evidence="5">Helix-turn-helix transcriptional regulator</fullName>
    </submittedName>
</protein>
<dbReference type="PRINTS" id="PR00038">
    <property type="entry name" value="HTHLUXR"/>
</dbReference>
<dbReference type="EMBL" id="CP060052">
    <property type="protein sequence ID" value="QNE04892.1"/>
    <property type="molecule type" value="Genomic_DNA"/>
</dbReference>